<dbReference type="GO" id="GO:0004725">
    <property type="term" value="F:protein tyrosine phosphatase activity"/>
    <property type="evidence" value="ECO:0007669"/>
    <property type="project" value="UniProtKB-EC"/>
</dbReference>
<dbReference type="SUPFAM" id="SSF52788">
    <property type="entry name" value="Phosphotyrosine protein phosphatases I"/>
    <property type="match status" value="1"/>
</dbReference>
<keyword evidence="4" id="KW-0904">Protein phosphatase</keyword>
<dbReference type="PRINTS" id="PR00719">
    <property type="entry name" value="LMWPTPASE"/>
</dbReference>
<gene>
    <name evidence="9" type="ORF">GTP45_07730</name>
</gene>
<dbReference type="InterPro" id="IPR050438">
    <property type="entry name" value="LMW_PTPase"/>
</dbReference>
<dbReference type="Proteomes" id="UP000450012">
    <property type="component" value="Unassembled WGS sequence"/>
</dbReference>
<comment type="similarity">
    <text evidence="1">Belongs to the low molecular weight phosphotyrosine protein phosphatase family.</text>
</comment>
<keyword evidence="10" id="KW-1185">Reference proteome</keyword>
<dbReference type="AlphaFoldDB" id="A0A7X4GNH7"/>
<proteinExistence type="inferred from homology"/>
<evidence type="ECO:0000256" key="2">
    <source>
        <dbReference type="ARBA" id="ARBA00013064"/>
    </source>
</evidence>
<evidence type="ECO:0000256" key="5">
    <source>
        <dbReference type="ARBA" id="ARBA00051722"/>
    </source>
</evidence>
<reference evidence="9 10" key="1">
    <citation type="submission" date="2019-12" db="EMBL/GenBank/DDBJ databases">
        <title>Novel species isolated from a subtropical stream in China.</title>
        <authorList>
            <person name="Lu H."/>
        </authorList>
    </citation>
    <scope>NUCLEOTIDE SEQUENCE [LARGE SCALE GENOMIC DNA]</scope>
    <source>
        <strain evidence="9 10">FT55W</strain>
    </source>
</reference>
<dbReference type="EMBL" id="WWCK01000002">
    <property type="protein sequence ID" value="MYM66716.1"/>
    <property type="molecule type" value="Genomic_DNA"/>
</dbReference>
<feature type="active site" description="Nucleophile" evidence="6">
    <location>
        <position position="47"/>
    </location>
</feature>
<dbReference type="InterPro" id="IPR017867">
    <property type="entry name" value="Tyr_phospatase_low_mol_wt"/>
</dbReference>
<accession>A0A7X4GNH7</accession>
<dbReference type="EC" id="3.1.3.48" evidence="2"/>
<comment type="catalytic activity">
    <reaction evidence="5">
        <text>O-phospho-L-tyrosyl-[protein] + H2O = L-tyrosyl-[protein] + phosphate</text>
        <dbReference type="Rhea" id="RHEA:10684"/>
        <dbReference type="Rhea" id="RHEA-COMP:10136"/>
        <dbReference type="Rhea" id="RHEA-COMP:20101"/>
        <dbReference type="ChEBI" id="CHEBI:15377"/>
        <dbReference type="ChEBI" id="CHEBI:43474"/>
        <dbReference type="ChEBI" id="CHEBI:46858"/>
        <dbReference type="ChEBI" id="CHEBI:61978"/>
        <dbReference type="EC" id="3.1.3.48"/>
    </reaction>
</comment>
<comment type="caution">
    <text evidence="9">The sequence shown here is derived from an EMBL/GenBank/DDBJ whole genome shotgun (WGS) entry which is preliminary data.</text>
</comment>
<evidence type="ECO:0000313" key="10">
    <source>
        <dbReference type="Proteomes" id="UP000450012"/>
    </source>
</evidence>
<dbReference type="InterPro" id="IPR023485">
    <property type="entry name" value="Ptyr_pPase"/>
</dbReference>
<name>A0A7X4GNH7_9BURK</name>
<dbReference type="SMART" id="SM00226">
    <property type="entry name" value="LMWPc"/>
    <property type="match status" value="1"/>
</dbReference>
<feature type="domain" description="Phosphotyrosine protein phosphatase I" evidence="8">
    <location>
        <begin position="41"/>
        <end position="180"/>
    </location>
</feature>
<dbReference type="Pfam" id="PF01451">
    <property type="entry name" value="LMWPc"/>
    <property type="match status" value="1"/>
</dbReference>
<feature type="active site" description="Proton donor" evidence="6">
    <location>
        <position position="154"/>
    </location>
</feature>
<dbReference type="InterPro" id="IPR036196">
    <property type="entry name" value="Ptyr_pPase_sf"/>
</dbReference>
<dbReference type="PANTHER" id="PTHR11717:SF31">
    <property type="entry name" value="LOW MOLECULAR WEIGHT PROTEIN-TYROSINE-PHOSPHATASE ETP-RELATED"/>
    <property type="match status" value="1"/>
</dbReference>
<evidence type="ECO:0000313" key="9">
    <source>
        <dbReference type="EMBL" id="MYM66716.1"/>
    </source>
</evidence>
<evidence type="ECO:0000256" key="3">
    <source>
        <dbReference type="ARBA" id="ARBA00022801"/>
    </source>
</evidence>
<organism evidence="9 10">
    <name type="scientific">Duganella rivi</name>
    <dbReference type="NCBI Taxonomy" id="2666083"/>
    <lineage>
        <taxon>Bacteria</taxon>
        <taxon>Pseudomonadati</taxon>
        <taxon>Pseudomonadota</taxon>
        <taxon>Betaproteobacteria</taxon>
        <taxon>Burkholderiales</taxon>
        <taxon>Oxalobacteraceae</taxon>
        <taxon>Telluria group</taxon>
        <taxon>Duganella</taxon>
    </lineage>
</organism>
<protein>
    <recommendedName>
        <fullName evidence="2">protein-tyrosine-phosphatase</fullName>
        <ecNumber evidence="2">3.1.3.48</ecNumber>
    </recommendedName>
</protein>
<dbReference type="Gene3D" id="3.40.50.2300">
    <property type="match status" value="1"/>
</dbReference>
<sequence>MNWLARRHGTWRGAVRWLLARAALRLGLLEAYRLRRPERVRRVVFVCLGNICRSAYAHRVAAGLGMPAVSIGLSTGTGAGSPDSAQRAAERRGDDLSEHRATDFRDFTPLPGDLFLAMEIRHARELQRRLAVHAEVQIVLLGLWCDPPSPHLHDPYTLSDAYFDHCFARLHQAVHGLHRTLNGDTP</sequence>
<dbReference type="RefSeq" id="WP_161013266.1">
    <property type="nucleotide sequence ID" value="NZ_WWCK01000002.1"/>
</dbReference>
<dbReference type="PANTHER" id="PTHR11717">
    <property type="entry name" value="LOW MOLECULAR WEIGHT PROTEIN TYROSINE PHOSPHATASE"/>
    <property type="match status" value="1"/>
</dbReference>
<evidence type="ECO:0000256" key="7">
    <source>
        <dbReference type="SAM" id="MobiDB-lite"/>
    </source>
</evidence>
<evidence type="ECO:0000259" key="8">
    <source>
        <dbReference type="SMART" id="SM00226"/>
    </source>
</evidence>
<feature type="active site" evidence="6">
    <location>
        <position position="53"/>
    </location>
</feature>
<evidence type="ECO:0000256" key="4">
    <source>
        <dbReference type="ARBA" id="ARBA00022912"/>
    </source>
</evidence>
<feature type="region of interest" description="Disordered" evidence="7">
    <location>
        <begin position="77"/>
        <end position="96"/>
    </location>
</feature>
<evidence type="ECO:0000256" key="1">
    <source>
        <dbReference type="ARBA" id="ARBA00011063"/>
    </source>
</evidence>
<keyword evidence="3" id="KW-0378">Hydrolase</keyword>
<evidence type="ECO:0000256" key="6">
    <source>
        <dbReference type="PIRSR" id="PIRSR617867-1"/>
    </source>
</evidence>